<comment type="subcellular location">
    <subcellularLocation>
        <location evidence="8">Cell outer membrane</location>
        <topology evidence="8">Lipid-anchor</topology>
        <orientation evidence="8">Periplasmic side</orientation>
    </subcellularLocation>
</comment>
<comment type="subunit">
    <text evidence="8">Interacts with PBP1a.</text>
</comment>
<keyword evidence="4 8" id="KW-0472">Membrane</keyword>
<dbReference type="EMBL" id="PYLZ01000012">
    <property type="protein sequence ID" value="PSW22631.1"/>
    <property type="molecule type" value="Genomic_DNA"/>
</dbReference>
<accession>A0A2T3P280</accession>
<dbReference type="InterPro" id="IPR007443">
    <property type="entry name" value="LpoA"/>
</dbReference>
<keyword evidence="6 8" id="KW-0998">Cell outer membrane</keyword>
<dbReference type="RefSeq" id="WP_107302997.1">
    <property type="nucleotide sequence ID" value="NZ_AP024852.1"/>
</dbReference>
<dbReference type="InterPro" id="IPR028082">
    <property type="entry name" value="Peripla_BP_I"/>
</dbReference>
<evidence type="ECO:0000256" key="8">
    <source>
        <dbReference type="HAMAP-Rule" id="MF_01890"/>
    </source>
</evidence>
<dbReference type="PANTHER" id="PTHR38038">
    <property type="entry name" value="PENICILLIN-BINDING PROTEIN ACTIVATOR LPOA"/>
    <property type="match status" value="1"/>
</dbReference>
<dbReference type="GO" id="GO:0008360">
    <property type="term" value="P:regulation of cell shape"/>
    <property type="evidence" value="ECO:0007669"/>
    <property type="project" value="UniProtKB-KW"/>
</dbReference>
<proteinExistence type="inferred from homology"/>
<keyword evidence="3 8" id="KW-0573">Peptidoglycan synthesis</keyword>
<dbReference type="PROSITE" id="PS51257">
    <property type="entry name" value="PROKAR_LIPOPROTEIN"/>
    <property type="match status" value="1"/>
</dbReference>
<dbReference type="HAMAP" id="MF_01890">
    <property type="entry name" value="LpoA"/>
    <property type="match status" value="1"/>
</dbReference>
<keyword evidence="1 8" id="KW-0732">Signal</keyword>
<evidence type="ECO:0000256" key="9">
    <source>
        <dbReference type="SAM" id="MobiDB-lite"/>
    </source>
</evidence>
<dbReference type="Gene3D" id="3.40.50.2300">
    <property type="match status" value="2"/>
</dbReference>
<protein>
    <recommendedName>
        <fullName evidence="8">Penicillin-binding protein activator LpoA</fullName>
        <shortName evidence="8">PBP activator LpoA</shortName>
    </recommendedName>
</protein>
<feature type="signal peptide" evidence="10">
    <location>
        <begin position="1"/>
        <end position="35"/>
    </location>
</feature>
<evidence type="ECO:0000313" key="12">
    <source>
        <dbReference type="Proteomes" id="UP000240481"/>
    </source>
</evidence>
<dbReference type="GO" id="GO:0009252">
    <property type="term" value="P:peptidoglycan biosynthetic process"/>
    <property type="evidence" value="ECO:0007669"/>
    <property type="project" value="UniProtKB-UniRule"/>
</dbReference>
<evidence type="ECO:0000256" key="2">
    <source>
        <dbReference type="ARBA" id="ARBA00022960"/>
    </source>
</evidence>
<dbReference type="Pfam" id="PF04348">
    <property type="entry name" value="LppC"/>
    <property type="match status" value="1"/>
</dbReference>
<keyword evidence="7 8" id="KW-0449">Lipoprotein</keyword>
<sequence>MLNFTQKRKSVSRLLAPVALAVILAGCSSSPQQQANVADITAVAQQSSASYLIKAESSQGAESINWHILALKALIKEGSWPQADKQAMRLSRMSLTPVQLAEWQLARATLRYQQGQPQQALETLNFQPWWQLSPSQYSRYHQFRAELFAQTKQPFKAAQARTALDQYLDNSQKADNWQAVWGDLSHYSNNQLQNLTLADNETVLRGWVQLTILKNTYLQRPTQLKGAIEEWLEKNPYHPANQYLPADLQAIMDLEIAQLDKVALLLPMSGRFEAQGKAVRDGFINAMLDDSSRDINTELNVFDTEGESMPAILDKLAQDGVQFVIGPLRKNKVTEFQQLNSTQITQLALNEPAQLDLRQANACYFSLSPEQEAEQAAQHLFAKGHQFPLVLAPNSKFGQRVSAAFTEQWQQLTGKSPDVESFGSRKQIQQQIATIFGLTESQTRINQMQKVVGSSLESQQRSRRDTDAVYLIANKAELTLLKPFIDVAINPDQKPPKLYASSRGNPDKTSDTSELRGIEFSDIPLLIEPNQNFMERFDTLWPNKNNSAIRLHAFGMDAYKMITELPQMRVVESYSTPGKTGILSIDEQCVVQRQISWAEFTNTGIESVQ</sequence>
<dbReference type="Gene3D" id="1.25.40.650">
    <property type="match status" value="1"/>
</dbReference>
<dbReference type="PANTHER" id="PTHR38038:SF1">
    <property type="entry name" value="PENICILLIN-BINDING PROTEIN ACTIVATOR LPOA"/>
    <property type="match status" value="1"/>
</dbReference>
<dbReference type="AlphaFoldDB" id="A0A2T3P280"/>
<evidence type="ECO:0000313" key="11">
    <source>
        <dbReference type="EMBL" id="PSW22631.1"/>
    </source>
</evidence>
<feature type="chain" id="PRO_5015600864" description="Penicillin-binding protein activator LpoA" evidence="10">
    <location>
        <begin position="36"/>
        <end position="609"/>
    </location>
</feature>
<evidence type="ECO:0000256" key="5">
    <source>
        <dbReference type="ARBA" id="ARBA00023139"/>
    </source>
</evidence>
<evidence type="ECO:0000256" key="7">
    <source>
        <dbReference type="ARBA" id="ARBA00023288"/>
    </source>
</evidence>
<dbReference type="InterPro" id="IPR011990">
    <property type="entry name" value="TPR-like_helical_dom_sf"/>
</dbReference>
<dbReference type="Gene3D" id="1.25.40.10">
    <property type="entry name" value="Tetratricopeptide repeat domain"/>
    <property type="match status" value="1"/>
</dbReference>
<evidence type="ECO:0000256" key="1">
    <source>
        <dbReference type="ARBA" id="ARBA00022729"/>
    </source>
</evidence>
<dbReference type="GO" id="GO:0031241">
    <property type="term" value="C:periplasmic side of cell outer membrane"/>
    <property type="evidence" value="ECO:0007669"/>
    <property type="project" value="UniProtKB-UniRule"/>
</dbReference>
<dbReference type="SUPFAM" id="SSF53822">
    <property type="entry name" value="Periplasmic binding protein-like I"/>
    <property type="match status" value="1"/>
</dbReference>
<keyword evidence="12" id="KW-1185">Reference proteome</keyword>
<dbReference type="CDD" id="cd06339">
    <property type="entry name" value="PBP1_YraM_LppC_lipoprotein-like"/>
    <property type="match status" value="1"/>
</dbReference>
<comment type="similarity">
    <text evidence="8">Belongs to the LpoA family.</text>
</comment>
<dbReference type="OrthoDB" id="6708821at2"/>
<feature type="region of interest" description="Disordered" evidence="9">
    <location>
        <begin position="495"/>
        <end position="514"/>
    </location>
</feature>
<reference evidence="11 12" key="1">
    <citation type="submission" date="2018-01" db="EMBL/GenBank/DDBJ databases">
        <title>Whole genome sequencing of Histamine producing bacteria.</title>
        <authorList>
            <person name="Butler K."/>
        </authorList>
    </citation>
    <scope>NUCLEOTIDE SEQUENCE [LARGE SCALE GENOMIC DNA]</scope>
    <source>
        <strain evidence="11 12">DSM 24669</strain>
    </source>
</reference>
<evidence type="ECO:0000256" key="6">
    <source>
        <dbReference type="ARBA" id="ARBA00023237"/>
    </source>
</evidence>
<gene>
    <name evidence="8" type="primary">lpoA</name>
    <name evidence="11" type="ORF">C9I94_19470</name>
</gene>
<comment type="function">
    <text evidence="8">Regulator of peptidoglycan synthesis that is essential for the function of penicillin-binding protein 1A (PBP1a).</text>
</comment>
<evidence type="ECO:0000256" key="3">
    <source>
        <dbReference type="ARBA" id="ARBA00022984"/>
    </source>
</evidence>
<keyword evidence="5 8" id="KW-0564">Palmitate</keyword>
<dbReference type="GO" id="GO:0030234">
    <property type="term" value="F:enzyme regulator activity"/>
    <property type="evidence" value="ECO:0007669"/>
    <property type="project" value="UniProtKB-UniRule"/>
</dbReference>
<organism evidence="11 12">
    <name type="scientific">Photobacterium swingsii</name>
    <dbReference type="NCBI Taxonomy" id="680026"/>
    <lineage>
        <taxon>Bacteria</taxon>
        <taxon>Pseudomonadati</taxon>
        <taxon>Pseudomonadota</taxon>
        <taxon>Gammaproteobacteria</taxon>
        <taxon>Vibrionales</taxon>
        <taxon>Vibrionaceae</taxon>
        <taxon>Photobacterium</taxon>
    </lineage>
</organism>
<dbReference type="Proteomes" id="UP000240481">
    <property type="component" value="Unassembled WGS sequence"/>
</dbReference>
<name>A0A2T3P280_9GAMM</name>
<evidence type="ECO:0000256" key="10">
    <source>
        <dbReference type="SAM" id="SignalP"/>
    </source>
</evidence>
<keyword evidence="2 8" id="KW-0133">Cell shape</keyword>
<feature type="compositionally biased region" description="Basic and acidic residues" evidence="9">
    <location>
        <begin position="505"/>
        <end position="514"/>
    </location>
</feature>
<comment type="caution">
    <text evidence="11">The sequence shown here is derived from an EMBL/GenBank/DDBJ whole genome shotgun (WGS) entry which is preliminary data.</text>
</comment>
<evidence type="ECO:0000256" key="4">
    <source>
        <dbReference type="ARBA" id="ARBA00023136"/>
    </source>
</evidence>